<organism evidence="1 2">
    <name type="scientific">Brachionus plicatilis</name>
    <name type="common">Marine rotifer</name>
    <name type="synonym">Brachionus muelleri</name>
    <dbReference type="NCBI Taxonomy" id="10195"/>
    <lineage>
        <taxon>Eukaryota</taxon>
        <taxon>Metazoa</taxon>
        <taxon>Spiralia</taxon>
        <taxon>Gnathifera</taxon>
        <taxon>Rotifera</taxon>
        <taxon>Eurotatoria</taxon>
        <taxon>Monogononta</taxon>
        <taxon>Pseudotrocha</taxon>
        <taxon>Ploima</taxon>
        <taxon>Brachionidae</taxon>
        <taxon>Brachionus</taxon>
    </lineage>
</organism>
<evidence type="ECO:0000313" key="1">
    <source>
        <dbReference type="EMBL" id="RNA24887.1"/>
    </source>
</evidence>
<protein>
    <submittedName>
        <fullName evidence="1">Uncharacterized protein</fullName>
    </submittedName>
</protein>
<name>A0A3M7RNG9_BRAPC</name>
<dbReference type="EMBL" id="REGN01003028">
    <property type="protein sequence ID" value="RNA24887.1"/>
    <property type="molecule type" value="Genomic_DNA"/>
</dbReference>
<reference evidence="1 2" key="1">
    <citation type="journal article" date="2018" name="Sci. Rep.">
        <title>Genomic signatures of local adaptation to the degree of environmental predictability in rotifers.</title>
        <authorList>
            <person name="Franch-Gras L."/>
            <person name="Hahn C."/>
            <person name="Garcia-Roger E.M."/>
            <person name="Carmona M.J."/>
            <person name="Serra M."/>
            <person name="Gomez A."/>
        </authorList>
    </citation>
    <scope>NUCLEOTIDE SEQUENCE [LARGE SCALE GENOMIC DNA]</scope>
    <source>
        <strain evidence="1">HYR1</strain>
    </source>
</reference>
<gene>
    <name evidence="1" type="ORF">BpHYR1_000101</name>
</gene>
<comment type="caution">
    <text evidence="1">The sequence shown here is derived from an EMBL/GenBank/DDBJ whole genome shotgun (WGS) entry which is preliminary data.</text>
</comment>
<keyword evidence="2" id="KW-1185">Reference proteome</keyword>
<proteinExistence type="predicted"/>
<sequence length="140" mass="15923">MDLGHLVHSLDLRSHSCTHTPKKIYYKKENLGRTVNDFNKISILLADIDKISISLDDIDKISIPLDDIEILSSERPKHVLALAQNNFIILIIGTPLLPKISKNSDFLFLIIKEPSGLFTLDVKRIETNKIWSTEIFENNA</sequence>
<evidence type="ECO:0000313" key="2">
    <source>
        <dbReference type="Proteomes" id="UP000276133"/>
    </source>
</evidence>
<dbReference type="AlphaFoldDB" id="A0A3M7RNG9"/>
<accession>A0A3M7RNG9</accession>
<dbReference type="Proteomes" id="UP000276133">
    <property type="component" value="Unassembled WGS sequence"/>
</dbReference>